<comment type="function">
    <text evidence="3">Nucleoside triphosphate pyrophosphatase that hydrolyzes dTTP and UTP. May have a dual role in cell division arrest and in preventing the incorporation of modified nucleotides into cellular nucleic acids.</text>
</comment>
<dbReference type="Proteomes" id="UP000019681">
    <property type="component" value="Unassembled WGS sequence"/>
</dbReference>
<dbReference type="PANTHER" id="PTHR43213">
    <property type="entry name" value="BIFUNCTIONAL DTTP/UTP PYROPHOSPHATASE/METHYLTRANSFERASE PROTEIN-RELATED"/>
    <property type="match status" value="1"/>
</dbReference>
<organism evidence="4 5">
    <name type="scientific">Fervidicella metallireducens AeB</name>
    <dbReference type="NCBI Taxonomy" id="1403537"/>
    <lineage>
        <taxon>Bacteria</taxon>
        <taxon>Bacillati</taxon>
        <taxon>Bacillota</taxon>
        <taxon>Clostridia</taxon>
        <taxon>Eubacteriales</taxon>
        <taxon>Clostridiaceae</taxon>
        <taxon>Fervidicella</taxon>
    </lineage>
</organism>
<dbReference type="PANTHER" id="PTHR43213:SF5">
    <property type="entry name" value="BIFUNCTIONAL DTTP_UTP PYROPHOSPHATASE_METHYLTRANSFERASE PROTEIN-RELATED"/>
    <property type="match status" value="1"/>
</dbReference>
<dbReference type="Gene3D" id="3.90.950.10">
    <property type="match status" value="1"/>
</dbReference>
<evidence type="ECO:0000313" key="5">
    <source>
        <dbReference type="Proteomes" id="UP000019681"/>
    </source>
</evidence>
<comment type="subcellular location">
    <subcellularLocation>
        <location evidence="3">Cytoplasm</location>
    </subcellularLocation>
</comment>
<comment type="caution">
    <text evidence="3">Lacks conserved residue(s) required for the propagation of feature annotation.</text>
</comment>
<evidence type="ECO:0000256" key="2">
    <source>
        <dbReference type="ARBA" id="ARBA00022801"/>
    </source>
</evidence>
<dbReference type="GO" id="GO:0036221">
    <property type="term" value="F:UTP diphosphatase activity"/>
    <property type="evidence" value="ECO:0007669"/>
    <property type="project" value="RHEA"/>
</dbReference>
<comment type="catalytic activity">
    <reaction evidence="3">
        <text>dTTP + H2O = dTMP + diphosphate + H(+)</text>
        <dbReference type="Rhea" id="RHEA:28534"/>
        <dbReference type="ChEBI" id="CHEBI:15377"/>
        <dbReference type="ChEBI" id="CHEBI:15378"/>
        <dbReference type="ChEBI" id="CHEBI:33019"/>
        <dbReference type="ChEBI" id="CHEBI:37568"/>
        <dbReference type="ChEBI" id="CHEBI:63528"/>
        <dbReference type="EC" id="3.6.1.9"/>
    </reaction>
</comment>
<keyword evidence="3" id="KW-0963">Cytoplasm</keyword>
<dbReference type="GO" id="GO:0009117">
    <property type="term" value="P:nucleotide metabolic process"/>
    <property type="evidence" value="ECO:0007669"/>
    <property type="project" value="UniProtKB-KW"/>
</dbReference>
<dbReference type="Pfam" id="PF02545">
    <property type="entry name" value="Maf"/>
    <property type="match status" value="1"/>
</dbReference>
<dbReference type="RefSeq" id="WP_035379636.1">
    <property type="nucleotide sequence ID" value="NZ_AZQP01000020.1"/>
</dbReference>
<keyword evidence="2 3" id="KW-0378">Hydrolase</keyword>
<comment type="cofactor">
    <cofactor evidence="1 3">
        <name>a divalent metal cation</name>
        <dbReference type="ChEBI" id="CHEBI:60240"/>
    </cofactor>
</comment>
<sequence length="194" mass="21936">MKNIILASSSPRRKEILDNLGINFEVVPSNYCEEMLKGTAEEIVCELAKNKAIEVAKRIKKDAIIIAADTLVYKDFILGKPKTENEAFQMLKLLSGDMHKVVTGLFVIDTKDSSFYQEVETTNVFFKELTDEEIWDYVYTGEPMDKAGGYGIQGKGSFFVKKIDGCYFNVVGLPIHKLYNIMKRMGVNLIVKEV</sequence>
<dbReference type="EC" id="3.6.1.9" evidence="3"/>
<dbReference type="InterPro" id="IPR029001">
    <property type="entry name" value="ITPase-like_fam"/>
</dbReference>
<dbReference type="NCBIfam" id="TIGR00172">
    <property type="entry name" value="maf"/>
    <property type="match status" value="1"/>
</dbReference>
<gene>
    <name evidence="4" type="ORF">Q428_07690</name>
</gene>
<keyword evidence="3" id="KW-0546">Nucleotide metabolism</keyword>
<dbReference type="OrthoDB" id="9807767at2"/>
<feature type="active site" description="Proton acceptor" evidence="3">
    <location>
        <position position="69"/>
    </location>
</feature>
<evidence type="ECO:0000256" key="3">
    <source>
        <dbReference type="HAMAP-Rule" id="MF_00528"/>
    </source>
</evidence>
<dbReference type="GO" id="GO:0005737">
    <property type="term" value="C:cytoplasm"/>
    <property type="evidence" value="ECO:0007669"/>
    <property type="project" value="UniProtKB-SubCell"/>
</dbReference>
<evidence type="ECO:0000313" key="4">
    <source>
        <dbReference type="EMBL" id="EYE88456.1"/>
    </source>
</evidence>
<dbReference type="EMBL" id="AZQP01000020">
    <property type="protein sequence ID" value="EYE88456.1"/>
    <property type="molecule type" value="Genomic_DNA"/>
</dbReference>
<dbReference type="CDD" id="cd00555">
    <property type="entry name" value="Maf"/>
    <property type="match status" value="1"/>
</dbReference>
<dbReference type="PIRSF" id="PIRSF006305">
    <property type="entry name" value="Maf"/>
    <property type="match status" value="1"/>
</dbReference>
<evidence type="ECO:0000256" key="1">
    <source>
        <dbReference type="ARBA" id="ARBA00001968"/>
    </source>
</evidence>
<dbReference type="GO" id="GO:0036218">
    <property type="term" value="F:dTTP diphosphatase activity"/>
    <property type="evidence" value="ECO:0007669"/>
    <property type="project" value="RHEA"/>
</dbReference>
<dbReference type="InterPro" id="IPR003697">
    <property type="entry name" value="Maf-like"/>
</dbReference>
<protein>
    <recommendedName>
        <fullName evidence="3">dTTP/UTP pyrophosphatase</fullName>
        <shortName evidence="3">dTTPase/UTPase</shortName>
        <ecNumber evidence="3">3.6.1.9</ecNumber>
    </recommendedName>
    <alternativeName>
        <fullName evidence="3">Nucleoside triphosphate pyrophosphatase</fullName>
    </alternativeName>
    <alternativeName>
        <fullName evidence="3">Nucleotide pyrophosphatase</fullName>
        <shortName evidence="3">Nucleotide PPase</shortName>
    </alternativeName>
</protein>
<comment type="similarity">
    <text evidence="3">Belongs to the Maf family. YhdE subfamily.</text>
</comment>
<feature type="site" description="Important for substrate specificity" evidence="3">
    <location>
        <position position="70"/>
    </location>
</feature>
<reference evidence="4 5" key="1">
    <citation type="journal article" date="2014" name="Genome Announc.">
        <title>Draft Genome Sequence of Fervidicella metallireducens Strain AeBT, an Iron-Reducing Thermoanaerobe from the Great Artesian Basin.</title>
        <authorList>
            <person name="Patel B.K."/>
        </authorList>
    </citation>
    <scope>NUCLEOTIDE SEQUENCE [LARGE SCALE GENOMIC DNA]</scope>
    <source>
        <strain evidence="4 5">AeB</strain>
    </source>
</reference>
<name>A0A017RV24_9CLOT</name>
<comment type="caution">
    <text evidence="4">The sequence shown here is derived from an EMBL/GenBank/DDBJ whole genome shotgun (WGS) entry which is preliminary data.</text>
</comment>
<keyword evidence="5" id="KW-1185">Reference proteome</keyword>
<comment type="catalytic activity">
    <reaction evidence="3">
        <text>UTP + H2O = UMP + diphosphate + H(+)</text>
        <dbReference type="Rhea" id="RHEA:29395"/>
        <dbReference type="ChEBI" id="CHEBI:15377"/>
        <dbReference type="ChEBI" id="CHEBI:15378"/>
        <dbReference type="ChEBI" id="CHEBI:33019"/>
        <dbReference type="ChEBI" id="CHEBI:46398"/>
        <dbReference type="ChEBI" id="CHEBI:57865"/>
        <dbReference type="EC" id="3.6.1.9"/>
    </reaction>
</comment>
<feature type="site" description="Important for substrate specificity" evidence="3">
    <location>
        <position position="12"/>
    </location>
</feature>
<dbReference type="STRING" id="1403537.Q428_07690"/>
<dbReference type="SUPFAM" id="SSF52972">
    <property type="entry name" value="ITPase-like"/>
    <property type="match status" value="1"/>
</dbReference>
<proteinExistence type="inferred from homology"/>
<feature type="site" description="Important for substrate specificity" evidence="3">
    <location>
        <position position="153"/>
    </location>
</feature>
<dbReference type="AlphaFoldDB" id="A0A017RV24"/>
<accession>A0A017RV24</accession>
<dbReference type="HAMAP" id="MF_00528">
    <property type="entry name" value="Maf"/>
    <property type="match status" value="1"/>
</dbReference>